<proteinExistence type="inferred from homology"/>
<protein>
    <submittedName>
        <fullName evidence="7">2-hydroxyacid dehydrogenase</fullName>
    </submittedName>
</protein>
<reference evidence="8" key="1">
    <citation type="journal article" date="2019" name="Int. J. Syst. Evol. Microbiol.">
        <title>The Global Catalogue of Microorganisms (GCM) 10K type strain sequencing project: providing services to taxonomists for standard genome sequencing and annotation.</title>
        <authorList>
            <consortium name="The Broad Institute Genomics Platform"/>
            <consortium name="The Broad Institute Genome Sequencing Center for Infectious Disease"/>
            <person name="Wu L."/>
            <person name="Ma J."/>
        </authorList>
    </citation>
    <scope>NUCLEOTIDE SEQUENCE [LARGE SCALE GENOMIC DNA]</scope>
    <source>
        <strain evidence="8">JCM 17808</strain>
    </source>
</reference>
<dbReference type="Proteomes" id="UP001500642">
    <property type="component" value="Unassembled WGS sequence"/>
</dbReference>
<feature type="domain" description="D-isomer specific 2-hydroxyacid dehydrogenase NAD-binding" evidence="6">
    <location>
        <begin position="113"/>
        <end position="284"/>
    </location>
</feature>
<evidence type="ECO:0000313" key="8">
    <source>
        <dbReference type="Proteomes" id="UP001500642"/>
    </source>
</evidence>
<dbReference type="SUPFAM" id="SSF52283">
    <property type="entry name" value="Formate/glycerate dehydrogenase catalytic domain-like"/>
    <property type="match status" value="1"/>
</dbReference>
<sequence>MTTLDIRTIAFPDAELRDRVDSRIPNHQRADLKLVVWSAEDQEAGVSRESIDAIVLPYIDAGPTVELLDELPNLKLIQLQTTGYDIVADRVGTDVAIATASGVHAAATAEMAIALTLGSLRGIDDAARDMVSRTWNHRRRRSLADRRVLVVGVGGIGAEICRRLAPFEVEITRVGTRARTDEFGQVHATEELPKLLPHAEVVILITPLTESTHHLVDAEFLAQLPDNALVVNVARGPVVDTAALVEELRSGRLHAALDVVDPEPLPENHPLWGTPNTLLTPHVGGDTTAFVPRIEVLLAEQLRHIQAGETPANIITE</sequence>
<dbReference type="CDD" id="cd12166">
    <property type="entry name" value="2-Hacid_dh_7"/>
    <property type="match status" value="1"/>
</dbReference>
<dbReference type="Gene3D" id="3.40.50.720">
    <property type="entry name" value="NAD(P)-binding Rossmann-like Domain"/>
    <property type="match status" value="2"/>
</dbReference>
<dbReference type="PANTHER" id="PTHR10996">
    <property type="entry name" value="2-HYDROXYACID DEHYDROGENASE-RELATED"/>
    <property type="match status" value="1"/>
</dbReference>
<keyword evidence="3" id="KW-0520">NAD</keyword>
<dbReference type="RefSeq" id="WP_137320221.1">
    <property type="nucleotide sequence ID" value="NZ_BAABGL010000036.1"/>
</dbReference>
<dbReference type="Pfam" id="PF00389">
    <property type="entry name" value="2-Hacid_dh"/>
    <property type="match status" value="1"/>
</dbReference>
<dbReference type="SUPFAM" id="SSF51735">
    <property type="entry name" value="NAD(P)-binding Rossmann-fold domains"/>
    <property type="match status" value="1"/>
</dbReference>
<dbReference type="InterPro" id="IPR029753">
    <property type="entry name" value="D-isomer_DH_CS"/>
</dbReference>
<dbReference type="InterPro" id="IPR006139">
    <property type="entry name" value="D-isomer_2_OHA_DH_cat_dom"/>
</dbReference>
<dbReference type="InterPro" id="IPR050223">
    <property type="entry name" value="D-isomer_2-hydroxyacid_DH"/>
</dbReference>
<keyword evidence="8" id="KW-1185">Reference proteome</keyword>
<keyword evidence="2 4" id="KW-0560">Oxidoreductase</keyword>
<dbReference type="EMBL" id="BAABGL010000036">
    <property type="protein sequence ID" value="GAA4396168.1"/>
    <property type="molecule type" value="Genomic_DNA"/>
</dbReference>
<accession>A0ABP8JU23</accession>
<organism evidence="7 8">
    <name type="scientific">Brevibacterium pityocampae</name>
    <dbReference type="NCBI Taxonomy" id="506594"/>
    <lineage>
        <taxon>Bacteria</taxon>
        <taxon>Bacillati</taxon>
        <taxon>Actinomycetota</taxon>
        <taxon>Actinomycetes</taxon>
        <taxon>Micrococcales</taxon>
        <taxon>Brevibacteriaceae</taxon>
        <taxon>Brevibacterium</taxon>
    </lineage>
</organism>
<evidence type="ECO:0000256" key="2">
    <source>
        <dbReference type="ARBA" id="ARBA00023002"/>
    </source>
</evidence>
<dbReference type="PROSITE" id="PS00671">
    <property type="entry name" value="D_2_HYDROXYACID_DH_3"/>
    <property type="match status" value="1"/>
</dbReference>
<feature type="domain" description="D-isomer specific 2-hydroxyacid dehydrogenase catalytic" evidence="5">
    <location>
        <begin position="48"/>
        <end position="315"/>
    </location>
</feature>
<comment type="similarity">
    <text evidence="1 4">Belongs to the D-isomer specific 2-hydroxyacid dehydrogenase family.</text>
</comment>
<evidence type="ECO:0000256" key="1">
    <source>
        <dbReference type="ARBA" id="ARBA00005854"/>
    </source>
</evidence>
<evidence type="ECO:0000256" key="4">
    <source>
        <dbReference type="RuleBase" id="RU003719"/>
    </source>
</evidence>
<name>A0ABP8JU23_9MICO</name>
<dbReference type="Pfam" id="PF02826">
    <property type="entry name" value="2-Hacid_dh_C"/>
    <property type="match status" value="1"/>
</dbReference>
<dbReference type="InterPro" id="IPR006140">
    <property type="entry name" value="D-isomer_DH_NAD-bd"/>
</dbReference>
<dbReference type="InterPro" id="IPR036291">
    <property type="entry name" value="NAD(P)-bd_dom_sf"/>
</dbReference>
<evidence type="ECO:0000313" key="7">
    <source>
        <dbReference type="EMBL" id="GAA4396168.1"/>
    </source>
</evidence>
<dbReference type="PANTHER" id="PTHR10996:SF178">
    <property type="entry name" value="2-HYDROXYACID DEHYDROGENASE YGL185C-RELATED"/>
    <property type="match status" value="1"/>
</dbReference>
<evidence type="ECO:0000259" key="6">
    <source>
        <dbReference type="Pfam" id="PF02826"/>
    </source>
</evidence>
<comment type="caution">
    <text evidence="7">The sequence shown here is derived from an EMBL/GenBank/DDBJ whole genome shotgun (WGS) entry which is preliminary data.</text>
</comment>
<gene>
    <name evidence="7" type="ORF">GCM10023167_27230</name>
</gene>
<evidence type="ECO:0000259" key="5">
    <source>
        <dbReference type="Pfam" id="PF00389"/>
    </source>
</evidence>
<evidence type="ECO:0000256" key="3">
    <source>
        <dbReference type="ARBA" id="ARBA00023027"/>
    </source>
</evidence>